<evidence type="ECO:0000256" key="3">
    <source>
        <dbReference type="ARBA" id="ARBA00022723"/>
    </source>
</evidence>
<keyword evidence="4" id="KW-0560">Oxidoreductase</keyword>
<gene>
    <name evidence="9" type="ORF">SAMN04488090_4370</name>
</gene>
<evidence type="ECO:0000256" key="6">
    <source>
        <dbReference type="ARBA" id="ARBA00025737"/>
    </source>
</evidence>
<evidence type="ECO:0000256" key="5">
    <source>
        <dbReference type="ARBA" id="ARBA00023004"/>
    </source>
</evidence>
<dbReference type="SUPFAM" id="SSF54909">
    <property type="entry name" value="Dimeric alpha+beta barrel"/>
    <property type="match status" value="1"/>
</dbReference>
<keyword evidence="2 9" id="KW-0575">Peroxidase</keyword>
<dbReference type="OrthoDB" id="3251355at2"/>
<keyword evidence="3" id="KW-0479">Metal-binding</keyword>
<dbReference type="PROSITE" id="PS51404">
    <property type="entry name" value="DYP_PEROXIDASE"/>
    <property type="match status" value="1"/>
</dbReference>
<evidence type="ECO:0000313" key="10">
    <source>
        <dbReference type="Proteomes" id="UP000198901"/>
    </source>
</evidence>
<dbReference type="STRING" id="563176.SAMN04488090_4370"/>
<feature type="domain" description="Dyp-type peroxidase N-terminal" evidence="7">
    <location>
        <begin position="56"/>
        <end position="139"/>
    </location>
</feature>
<dbReference type="RefSeq" id="WP_093207844.1">
    <property type="nucleotide sequence ID" value="NZ_FNGS01000009.1"/>
</dbReference>
<evidence type="ECO:0000259" key="7">
    <source>
        <dbReference type="Pfam" id="PF04261"/>
    </source>
</evidence>
<dbReference type="AlphaFoldDB" id="A0A1G9WFV0"/>
<dbReference type="NCBIfam" id="TIGR01413">
    <property type="entry name" value="Dyp_perox_fam"/>
    <property type="match status" value="1"/>
</dbReference>
<dbReference type="Pfam" id="PF04261">
    <property type="entry name" value="Dyp_perox_N"/>
    <property type="match status" value="1"/>
</dbReference>
<evidence type="ECO:0000256" key="2">
    <source>
        <dbReference type="ARBA" id="ARBA00022559"/>
    </source>
</evidence>
<comment type="cofactor">
    <cofactor evidence="1">
        <name>heme b</name>
        <dbReference type="ChEBI" id="CHEBI:60344"/>
    </cofactor>
</comment>
<dbReference type="InterPro" id="IPR048327">
    <property type="entry name" value="Dyp_perox_N"/>
</dbReference>
<sequence length="314" mass="34699">MEPRTTPQNITDSPNSNTLFSVWKFREGADYKPAFETVCGLIGNLNRSMAIRVVNSGASCVMGIGHDAWLKLGLPTPLPKELTTFKPIAGRKHVAVSTPGDLHFHLRASSTAVCFDMAKALSNALSPVAECLEEIHGFRYWDGRSVIGFVDGTENPVGDERSQFGLVGDEDPAYRGGSYLFVQKYLHNLTAWEALPVEAQEKIIGRYKQSDVEMPDDVKPSNAHSALANLTDDDGNDLKIVRDNMPFGHPQKGEFGTYFIAYANTFSTTRKMLERMFLGVPEGNYDRLLDFSTAHTGTLFFVPTMEMLDGFSEG</sequence>
<dbReference type="Proteomes" id="UP000198901">
    <property type="component" value="Unassembled WGS sequence"/>
</dbReference>
<dbReference type="PANTHER" id="PTHR30521">
    <property type="entry name" value="DEFERROCHELATASE/PEROXIDASE"/>
    <property type="match status" value="1"/>
</dbReference>
<dbReference type="InterPro" id="IPR006314">
    <property type="entry name" value="Dyp_peroxidase"/>
</dbReference>
<dbReference type="GO" id="GO:0046872">
    <property type="term" value="F:metal ion binding"/>
    <property type="evidence" value="ECO:0007669"/>
    <property type="project" value="UniProtKB-KW"/>
</dbReference>
<accession>A0A1G9WFV0</accession>
<evidence type="ECO:0000259" key="8">
    <source>
        <dbReference type="Pfam" id="PF20628"/>
    </source>
</evidence>
<feature type="domain" description="Dyp-type peroxidase C-terminal" evidence="8">
    <location>
        <begin position="144"/>
        <end position="306"/>
    </location>
</feature>
<name>A0A1G9WFV0_9BACT</name>
<evidence type="ECO:0000256" key="4">
    <source>
        <dbReference type="ARBA" id="ARBA00023002"/>
    </source>
</evidence>
<keyword evidence="10" id="KW-1185">Reference proteome</keyword>
<keyword evidence="5" id="KW-0408">Iron</keyword>
<proteinExistence type="inferred from homology"/>
<protein>
    <submittedName>
        <fullName evidence="9">Putative iron-dependent peroxidase</fullName>
    </submittedName>
</protein>
<reference evidence="9 10" key="1">
    <citation type="submission" date="2016-10" db="EMBL/GenBank/DDBJ databases">
        <authorList>
            <person name="de Groot N.N."/>
        </authorList>
    </citation>
    <scope>NUCLEOTIDE SEQUENCE [LARGE SCALE GENOMIC DNA]</scope>
    <source>
        <strain evidence="9 10">DSM 21668</strain>
    </source>
</reference>
<dbReference type="EMBL" id="FNGS01000009">
    <property type="protein sequence ID" value="SDM83349.1"/>
    <property type="molecule type" value="Genomic_DNA"/>
</dbReference>
<dbReference type="Pfam" id="PF20628">
    <property type="entry name" value="Dyp_perox_C"/>
    <property type="match status" value="1"/>
</dbReference>
<dbReference type="InterPro" id="IPR011008">
    <property type="entry name" value="Dimeric_a/b-barrel"/>
</dbReference>
<dbReference type="GO" id="GO:0004601">
    <property type="term" value="F:peroxidase activity"/>
    <property type="evidence" value="ECO:0007669"/>
    <property type="project" value="UniProtKB-KW"/>
</dbReference>
<dbReference type="PANTHER" id="PTHR30521:SF0">
    <property type="entry name" value="DYP-TYPE PEROXIDASE FAMILY PROTEIN"/>
    <property type="match status" value="1"/>
</dbReference>
<dbReference type="GO" id="GO:0005829">
    <property type="term" value="C:cytosol"/>
    <property type="evidence" value="ECO:0007669"/>
    <property type="project" value="TreeGrafter"/>
</dbReference>
<dbReference type="InterPro" id="IPR048328">
    <property type="entry name" value="Dyp_perox_C"/>
</dbReference>
<comment type="similarity">
    <text evidence="6">Belongs to the DyP-type peroxidase family.</text>
</comment>
<evidence type="ECO:0000313" key="9">
    <source>
        <dbReference type="EMBL" id="SDM83349.1"/>
    </source>
</evidence>
<dbReference type="GO" id="GO:0020037">
    <property type="term" value="F:heme binding"/>
    <property type="evidence" value="ECO:0007669"/>
    <property type="project" value="InterPro"/>
</dbReference>
<organism evidence="9 10">
    <name type="scientific">Siphonobacter aquaeclarae</name>
    <dbReference type="NCBI Taxonomy" id="563176"/>
    <lineage>
        <taxon>Bacteria</taxon>
        <taxon>Pseudomonadati</taxon>
        <taxon>Bacteroidota</taxon>
        <taxon>Cytophagia</taxon>
        <taxon>Cytophagales</taxon>
        <taxon>Cytophagaceae</taxon>
        <taxon>Siphonobacter</taxon>
    </lineage>
</organism>
<evidence type="ECO:0000256" key="1">
    <source>
        <dbReference type="ARBA" id="ARBA00001970"/>
    </source>
</evidence>